<dbReference type="Gene3D" id="1.10.150.20">
    <property type="entry name" value="5' to 3' exonuclease, C-terminal subdomain"/>
    <property type="match status" value="1"/>
</dbReference>
<reference evidence="8 9" key="1">
    <citation type="journal article" date="2016" name="Nat. Commun.">
        <title>Thousands of microbial genomes shed light on interconnected biogeochemical processes in an aquifer system.</title>
        <authorList>
            <person name="Anantharaman K."/>
            <person name="Brown C.T."/>
            <person name="Hug L.A."/>
            <person name="Sharon I."/>
            <person name="Castelle C.J."/>
            <person name="Probst A.J."/>
            <person name="Thomas B.C."/>
            <person name="Singh A."/>
            <person name="Wilkins M.J."/>
            <person name="Karaoz U."/>
            <person name="Brodie E.L."/>
            <person name="Williams K.H."/>
            <person name="Hubbard S.S."/>
            <person name="Banfield J.F."/>
        </authorList>
    </citation>
    <scope>NUCLEOTIDE SEQUENCE [LARGE SCALE GENOMIC DNA]</scope>
</reference>
<evidence type="ECO:0000256" key="5">
    <source>
        <dbReference type="ARBA" id="ARBA00023204"/>
    </source>
</evidence>
<sequence length="203" mass="22600">MIGWIRGRVLEVWAQEALVETGGLGYTLEMGANQLLWMKAHQGQVVERHVYTVMREDGIRLFAFDSLAKRELFDKLLSVSGVGPKAAMSILDLLEPEQFISCILAQDERPFLQAPGIGKKIASRLLLELKDKFKHTEVLDLSPKSGTKAGAAQTQRMVLAEARSALVNLGFMEKEADKVLKKHLESSAGLDELIRLCLQDLKQ</sequence>
<dbReference type="SUPFAM" id="SSF50249">
    <property type="entry name" value="Nucleic acid-binding proteins"/>
    <property type="match status" value="1"/>
</dbReference>
<dbReference type="SUPFAM" id="SSF46929">
    <property type="entry name" value="DNA helicase RuvA subunit, C-terminal domain"/>
    <property type="match status" value="1"/>
</dbReference>
<keyword evidence="8" id="KW-0347">Helicase</keyword>
<evidence type="ECO:0000313" key="8">
    <source>
        <dbReference type="EMBL" id="OGH00183.1"/>
    </source>
</evidence>
<keyword evidence="1 6" id="KW-0963">Cytoplasm</keyword>
<dbReference type="Gene3D" id="1.10.8.10">
    <property type="entry name" value="DNA helicase RuvA subunit, C-terminal domain"/>
    <property type="match status" value="1"/>
</dbReference>
<comment type="function">
    <text evidence="6">The RuvA-RuvB-RuvC complex processes Holliday junction (HJ) DNA during genetic recombination and DNA repair, while the RuvA-RuvB complex plays an important role in the rescue of blocked DNA replication forks via replication fork reversal (RFR). RuvA specifically binds to HJ cruciform DNA, conferring on it an open structure. The RuvB hexamer acts as an ATP-dependent pump, pulling dsDNA into and through the RuvAB complex. HJ branch migration allows RuvC to scan DNA until it finds its consensus sequence, where it cleaves and resolves the cruciform DNA.</text>
</comment>
<dbReference type="GO" id="GO:0005737">
    <property type="term" value="C:cytoplasm"/>
    <property type="evidence" value="ECO:0007669"/>
    <property type="project" value="UniProtKB-SubCell"/>
</dbReference>
<dbReference type="AlphaFoldDB" id="A0A1F6GQ14"/>
<protein>
    <recommendedName>
        <fullName evidence="6">Holliday junction branch migration complex subunit RuvA</fullName>
    </recommendedName>
</protein>
<dbReference type="InterPro" id="IPR012340">
    <property type="entry name" value="NA-bd_OB-fold"/>
</dbReference>
<dbReference type="Pfam" id="PF07499">
    <property type="entry name" value="RuvA_C"/>
    <property type="match status" value="1"/>
</dbReference>
<evidence type="ECO:0000256" key="2">
    <source>
        <dbReference type="ARBA" id="ARBA00022763"/>
    </source>
</evidence>
<keyword evidence="8" id="KW-0547">Nucleotide-binding</keyword>
<accession>A0A1F6GQ14</accession>
<dbReference type="InterPro" id="IPR000085">
    <property type="entry name" value="RuvA"/>
</dbReference>
<evidence type="ECO:0000256" key="1">
    <source>
        <dbReference type="ARBA" id="ARBA00022490"/>
    </source>
</evidence>
<keyword evidence="4 6" id="KW-0233">DNA recombination</keyword>
<feature type="region of interest" description="Domain II" evidence="6">
    <location>
        <begin position="66"/>
        <end position="143"/>
    </location>
</feature>
<dbReference type="SMART" id="SM00278">
    <property type="entry name" value="HhH1"/>
    <property type="match status" value="2"/>
</dbReference>
<dbReference type="Pfam" id="PF01330">
    <property type="entry name" value="RuvA_N"/>
    <property type="match status" value="1"/>
</dbReference>
<gene>
    <name evidence="6" type="primary">ruvA</name>
    <name evidence="8" type="ORF">A2557_05480</name>
</gene>
<feature type="domain" description="Helix-hairpin-helix DNA-binding motif class 1" evidence="7">
    <location>
        <begin position="74"/>
        <end position="93"/>
    </location>
</feature>
<dbReference type="Gene3D" id="2.40.50.140">
    <property type="entry name" value="Nucleic acid-binding proteins"/>
    <property type="match status" value="1"/>
</dbReference>
<comment type="caution">
    <text evidence="6">Lacks conserved residue(s) required for the propagation of feature annotation.</text>
</comment>
<evidence type="ECO:0000313" key="9">
    <source>
        <dbReference type="Proteomes" id="UP000177583"/>
    </source>
</evidence>
<comment type="similarity">
    <text evidence="6">Belongs to the RuvA family.</text>
</comment>
<dbReference type="InterPro" id="IPR013849">
    <property type="entry name" value="DNA_helicase_Holl-junc_RuvA_I"/>
</dbReference>
<dbReference type="SUPFAM" id="SSF47781">
    <property type="entry name" value="RuvA domain 2-like"/>
    <property type="match status" value="1"/>
</dbReference>
<keyword evidence="3 6" id="KW-0238">DNA-binding</keyword>
<dbReference type="InterPro" id="IPR011114">
    <property type="entry name" value="RuvA_C"/>
</dbReference>
<dbReference type="GO" id="GO:0009379">
    <property type="term" value="C:Holliday junction helicase complex"/>
    <property type="evidence" value="ECO:0007669"/>
    <property type="project" value="InterPro"/>
</dbReference>
<dbReference type="GO" id="GO:0005524">
    <property type="term" value="F:ATP binding"/>
    <property type="evidence" value="ECO:0007669"/>
    <property type="project" value="InterPro"/>
</dbReference>
<dbReference type="Proteomes" id="UP000177583">
    <property type="component" value="Unassembled WGS sequence"/>
</dbReference>
<proteinExistence type="inferred from homology"/>
<comment type="subunit">
    <text evidence="6">Homotetramer. Forms an RuvA(8)-RuvB(12)-Holliday junction (HJ) complex. HJ DNA is sandwiched between 2 RuvA tetramers; dsDNA enters through RuvA and exits via RuvB. An RuvB hexamer assembles on each DNA strand where it exits the tetramer. Each RuvB hexamer is contacted by two RuvA subunits (via domain III) on 2 adjacent RuvB subunits; this complex drives branch migration. In the full resolvosome a probable DNA-RuvA(4)-RuvB(12)-RuvC(2) complex forms which resolves the HJ.</text>
</comment>
<dbReference type="NCBIfam" id="TIGR00084">
    <property type="entry name" value="ruvA"/>
    <property type="match status" value="1"/>
</dbReference>
<dbReference type="InterPro" id="IPR010994">
    <property type="entry name" value="RuvA_2-like"/>
</dbReference>
<feature type="domain" description="Helix-hairpin-helix DNA-binding motif class 1" evidence="7">
    <location>
        <begin position="109"/>
        <end position="128"/>
    </location>
</feature>
<comment type="domain">
    <text evidence="6">Has three domains with a flexible linker between the domains II and III and assumes an 'L' shape. Domain III is highly mobile and contacts RuvB.</text>
</comment>
<dbReference type="CDD" id="cd14332">
    <property type="entry name" value="UBA_RuvA_C"/>
    <property type="match status" value="1"/>
</dbReference>
<dbReference type="GO" id="GO:0006281">
    <property type="term" value="P:DNA repair"/>
    <property type="evidence" value="ECO:0007669"/>
    <property type="project" value="UniProtKB-UniRule"/>
</dbReference>
<dbReference type="GO" id="GO:0006310">
    <property type="term" value="P:DNA recombination"/>
    <property type="evidence" value="ECO:0007669"/>
    <property type="project" value="UniProtKB-UniRule"/>
</dbReference>
<keyword evidence="2 6" id="KW-0227">DNA damage</keyword>
<keyword evidence="8" id="KW-0378">Hydrolase</keyword>
<organism evidence="8 9">
    <name type="scientific">Candidatus Lambdaproteobacteria bacterium RIFOXYD2_FULL_56_26</name>
    <dbReference type="NCBI Taxonomy" id="1817773"/>
    <lineage>
        <taxon>Bacteria</taxon>
        <taxon>Pseudomonadati</taxon>
        <taxon>Pseudomonadota</taxon>
        <taxon>Candidatus Lambdaproteobacteria</taxon>
    </lineage>
</organism>
<keyword evidence="8" id="KW-0067">ATP-binding</keyword>
<dbReference type="InterPro" id="IPR036267">
    <property type="entry name" value="RuvA_C_sf"/>
</dbReference>
<evidence type="ECO:0000256" key="3">
    <source>
        <dbReference type="ARBA" id="ARBA00023125"/>
    </source>
</evidence>
<dbReference type="InterPro" id="IPR003583">
    <property type="entry name" value="Hlx-hairpin-Hlx_DNA-bd_motif"/>
</dbReference>
<dbReference type="GO" id="GO:0009378">
    <property type="term" value="F:four-way junction helicase activity"/>
    <property type="evidence" value="ECO:0007669"/>
    <property type="project" value="InterPro"/>
</dbReference>
<evidence type="ECO:0000256" key="6">
    <source>
        <dbReference type="HAMAP-Rule" id="MF_00031"/>
    </source>
</evidence>
<dbReference type="EMBL" id="MFNF01000048">
    <property type="protein sequence ID" value="OGH00183.1"/>
    <property type="molecule type" value="Genomic_DNA"/>
</dbReference>
<evidence type="ECO:0000259" key="7">
    <source>
        <dbReference type="SMART" id="SM00278"/>
    </source>
</evidence>
<comment type="subcellular location">
    <subcellularLocation>
        <location evidence="6">Cytoplasm</location>
    </subcellularLocation>
</comment>
<feature type="region of interest" description="Domain III" evidence="6">
    <location>
        <begin position="152"/>
        <end position="203"/>
    </location>
</feature>
<comment type="caution">
    <text evidence="8">The sequence shown here is derived from an EMBL/GenBank/DDBJ whole genome shotgun (WGS) entry which is preliminary data.</text>
</comment>
<dbReference type="HAMAP" id="MF_00031">
    <property type="entry name" value="DNA_HJ_migration_RuvA"/>
    <property type="match status" value="1"/>
</dbReference>
<dbReference type="GO" id="GO:0048476">
    <property type="term" value="C:Holliday junction resolvase complex"/>
    <property type="evidence" value="ECO:0007669"/>
    <property type="project" value="UniProtKB-UniRule"/>
</dbReference>
<name>A0A1F6GQ14_9PROT</name>
<evidence type="ECO:0000256" key="4">
    <source>
        <dbReference type="ARBA" id="ARBA00023172"/>
    </source>
</evidence>
<dbReference type="Pfam" id="PF14520">
    <property type="entry name" value="HHH_5"/>
    <property type="match status" value="1"/>
</dbReference>
<keyword evidence="5 6" id="KW-0234">DNA repair</keyword>
<dbReference type="GO" id="GO:0000400">
    <property type="term" value="F:four-way junction DNA binding"/>
    <property type="evidence" value="ECO:0007669"/>
    <property type="project" value="UniProtKB-UniRule"/>
</dbReference>